<sequence length="74" mass="8841">MVQVFVLNFDNKEHIAGEVVVIYIVAYKFKNLSRKVIRKELKNETQPSRFFVISFAKSECRNEIDRSWNVEFEI</sequence>
<comment type="caution">
    <text evidence="1">The sequence shown here is derived from an EMBL/GenBank/DDBJ whole genome shotgun (WGS) entry which is preliminary data.</text>
</comment>
<gene>
    <name evidence="1" type="ORF">CEXT_444551</name>
</gene>
<reference evidence="1 2" key="1">
    <citation type="submission" date="2021-06" db="EMBL/GenBank/DDBJ databases">
        <title>Caerostris extrusa draft genome.</title>
        <authorList>
            <person name="Kono N."/>
            <person name="Arakawa K."/>
        </authorList>
    </citation>
    <scope>NUCLEOTIDE SEQUENCE [LARGE SCALE GENOMIC DNA]</scope>
</reference>
<evidence type="ECO:0000313" key="2">
    <source>
        <dbReference type="Proteomes" id="UP001054945"/>
    </source>
</evidence>
<protein>
    <submittedName>
        <fullName evidence="1">Uncharacterized protein</fullName>
    </submittedName>
</protein>
<accession>A0AAV4QH95</accession>
<name>A0AAV4QH95_CAEEX</name>
<dbReference type="EMBL" id="BPLR01005989">
    <property type="protein sequence ID" value="GIY06693.1"/>
    <property type="molecule type" value="Genomic_DNA"/>
</dbReference>
<evidence type="ECO:0000313" key="1">
    <source>
        <dbReference type="EMBL" id="GIY06693.1"/>
    </source>
</evidence>
<keyword evidence="2" id="KW-1185">Reference proteome</keyword>
<dbReference type="Proteomes" id="UP001054945">
    <property type="component" value="Unassembled WGS sequence"/>
</dbReference>
<proteinExistence type="predicted"/>
<organism evidence="1 2">
    <name type="scientific">Caerostris extrusa</name>
    <name type="common">Bark spider</name>
    <name type="synonym">Caerostris bankana</name>
    <dbReference type="NCBI Taxonomy" id="172846"/>
    <lineage>
        <taxon>Eukaryota</taxon>
        <taxon>Metazoa</taxon>
        <taxon>Ecdysozoa</taxon>
        <taxon>Arthropoda</taxon>
        <taxon>Chelicerata</taxon>
        <taxon>Arachnida</taxon>
        <taxon>Araneae</taxon>
        <taxon>Araneomorphae</taxon>
        <taxon>Entelegynae</taxon>
        <taxon>Araneoidea</taxon>
        <taxon>Araneidae</taxon>
        <taxon>Caerostris</taxon>
    </lineage>
</organism>
<dbReference type="AlphaFoldDB" id="A0AAV4QH95"/>